<dbReference type="PANTHER" id="PTHR23054">
    <property type="entry name" value="TERNARY COMPLEX FACTOR MIP1, LEUCINE-ZIPPER-RELATED"/>
    <property type="match status" value="1"/>
</dbReference>
<dbReference type="AlphaFoldDB" id="A0AAV8R303"/>
<feature type="domain" description="Ternary complex factor MIP1 leucine-zipper" evidence="3">
    <location>
        <begin position="159"/>
        <end position="240"/>
    </location>
</feature>
<proteinExistence type="predicted"/>
<name>A0AAV8R303_ENSVE</name>
<feature type="domain" description="DUF547" evidence="2">
    <location>
        <begin position="502"/>
        <end position="636"/>
    </location>
</feature>
<dbReference type="Pfam" id="PF04784">
    <property type="entry name" value="DUF547"/>
    <property type="match status" value="1"/>
</dbReference>
<gene>
    <name evidence="4" type="ORF">OPV22_014320</name>
</gene>
<dbReference type="InterPro" id="IPR025757">
    <property type="entry name" value="MIP1_Leuzipper"/>
</dbReference>
<comment type="caution">
    <text evidence="4">The sequence shown here is derived from an EMBL/GenBank/DDBJ whole genome shotgun (WGS) entry which is preliminary data.</text>
</comment>
<keyword evidence="5" id="KW-1185">Reference proteome</keyword>
<accession>A0AAV8R303</accession>
<evidence type="ECO:0000259" key="3">
    <source>
        <dbReference type="Pfam" id="PF14389"/>
    </source>
</evidence>
<reference evidence="4 5" key="1">
    <citation type="submission" date="2022-12" db="EMBL/GenBank/DDBJ databases">
        <title>Chromosome-scale assembly of the Ensete ventricosum genome.</title>
        <authorList>
            <person name="Dussert Y."/>
            <person name="Stocks J."/>
            <person name="Wendawek A."/>
            <person name="Woldeyes F."/>
            <person name="Nichols R.A."/>
            <person name="Borrell J.S."/>
        </authorList>
    </citation>
    <scope>NUCLEOTIDE SEQUENCE [LARGE SCALE GENOMIC DNA]</scope>
    <source>
        <strain evidence="5">cv. Maze</strain>
        <tissue evidence="4">Seeds</tissue>
    </source>
</reference>
<dbReference type="Pfam" id="PF14389">
    <property type="entry name" value="Lzipper-MIP1"/>
    <property type="match status" value="1"/>
</dbReference>
<evidence type="ECO:0000313" key="4">
    <source>
        <dbReference type="EMBL" id="KAJ8492599.1"/>
    </source>
</evidence>
<dbReference type="Proteomes" id="UP001222027">
    <property type="component" value="Unassembled WGS sequence"/>
</dbReference>
<evidence type="ECO:0000256" key="1">
    <source>
        <dbReference type="SAM" id="MobiDB-lite"/>
    </source>
</evidence>
<dbReference type="EMBL" id="JAQQAF010000004">
    <property type="protein sequence ID" value="KAJ8492599.1"/>
    <property type="molecule type" value="Genomic_DNA"/>
</dbReference>
<organism evidence="4 5">
    <name type="scientific">Ensete ventricosum</name>
    <name type="common">Abyssinian banana</name>
    <name type="synonym">Musa ensete</name>
    <dbReference type="NCBI Taxonomy" id="4639"/>
    <lineage>
        <taxon>Eukaryota</taxon>
        <taxon>Viridiplantae</taxon>
        <taxon>Streptophyta</taxon>
        <taxon>Embryophyta</taxon>
        <taxon>Tracheophyta</taxon>
        <taxon>Spermatophyta</taxon>
        <taxon>Magnoliopsida</taxon>
        <taxon>Liliopsida</taxon>
        <taxon>Zingiberales</taxon>
        <taxon>Musaceae</taxon>
        <taxon>Ensete</taxon>
    </lineage>
</organism>
<evidence type="ECO:0000259" key="2">
    <source>
        <dbReference type="Pfam" id="PF04784"/>
    </source>
</evidence>
<dbReference type="PANTHER" id="PTHR23054:SF18">
    <property type="entry name" value="TERNARY COMPLEX FACTOR MIP1, LEUCINE-ZIPPER"/>
    <property type="match status" value="1"/>
</dbReference>
<evidence type="ECO:0000313" key="5">
    <source>
        <dbReference type="Proteomes" id="UP001222027"/>
    </source>
</evidence>
<sequence>MDGHPVMLRHPPSSIPRTSLEETNSINGCGIRPWLHAASALSLTDTLTRRFPTRHSLDGGYVLREQEASESRGACGVRSLVELTDNSFVQGSGTLKVIPVAPMGSVGEVSATHKRSKSDSDKRIRTDKLDISVNSFHHVRMDMEEVGQAEIKKGPSPNYEVESSLKKEIQQLEKCLKDQFVVRQALEKALWHKSSAIDTSIDGYIPKPTKELIREISMLELEVVHLEQYLLSLYRRAFEQRISNVSPAAVEDVKKQQLISQSAPFPEAATHDIPFRKAESAFRSSHILLPRKSANKLCNEACPVNCQEKHGRGIHRSHSSLVPRSVCSAKWLPSAKNLARALGACHTLPLSLLKHGQDFNSGAISLADHLGTTIADHIPETPNKLSEDMIKSMCAIYCKLSDDHVGHHRLASSPTLSFSSRNTFSPCYVKELQSPYCKREAVHDAWLENSCCTERLKDFSGPYSVMVEVSSICKHSQRSSDLDEMLQNYKLLVQRLEMVDPRSMSNDEKIAFWINIHNAIMMHAHLEYGIPGSNIKKTSLIIKDTYNIGGRMINAEIIQGSILGCRMHPPGQWLRSLLFSQVKIKDGDEWKAYAIRNPEPLIRFALCSGSHSDPAVGLYSPKRLFHQLESAKMEYIHATVTIRKGYKILLPRLVDFFAKDSNQSTQELLDMIKCYLPERLRLVINGCNESSCRKIIQWVPHNFSFRYLLPRELNLDMLR</sequence>
<protein>
    <recommendedName>
        <fullName evidence="6">DUF547 domain-containing protein</fullName>
    </recommendedName>
</protein>
<dbReference type="InterPro" id="IPR006869">
    <property type="entry name" value="DUF547"/>
</dbReference>
<feature type="region of interest" description="Disordered" evidence="1">
    <location>
        <begin position="1"/>
        <end position="20"/>
    </location>
</feature>
<evidence type="ECO:0008006" key="6">
    <source>
        <dbReference type="Google" id="ProtNLM"/>
    </source>
</evidence>